<evidence type="ECO:0000256" key="3">
    <source>
        <dbReference type="ARBA" id="ARBA00022475"/>
    </source>
</evidence>
<keyword evidence="7 8" id="KW-0472">Membrane</keyword>
<dbReference type="PANTHER" id="PTHR30614:SF0">
    <property type="entry name" value="L-CYSTINE TRANSPORT SYSTEM PERMEASE PROTEIN TCYL"/>
    <property type="match status" value="1"/>
</dbReference>
<dbReference type="CDD" id="cd06261">
    <property type="entry name" value="TM_PBP2"/>
    <property type="match status" value="1"/>
</dbReference>
<evidence type="ECO:0000256" key="5">
    <source>
        <dbReference type="ARBA" id="ARBA00022970"/>
    </source>
</evidence>
<keyword evidence="6 8" id="KW-1133">Transmembrane helix</keyword>
<proteinExistence type="predicted"/>
<protein>
    <recommendedName>
        <fullName evidence="9">ABC transmembrane type-1 domain-containing protein</fullName>
    </recommendedName>
</protein>
<accession>X1PUP9</accession>
<dbReference type="PROSITE" id="PS50928">
    <property type="entry name" value="ABC_TM1"/>
    <property type="match status" value="1"/>
</dbReference>
<dbReference type="GO" id="GO:0022857">
    <property type="term" value="F:transmembrane transporter activity"/>
    <property type="evidence" value="ECO:0007669"/>
    <property type="project" value="InterPro"/>
</dbReference>
<sequence>MIIQVLPVPIQELLAVLAYWDHILSGFLLTMWLYGIAILFGFCFGLVLSILRQYGGRVLSLISTAYIEVVRGTPLLAQLLLLYYLPVSLNIPIGRWRLVSSFSLLGKDINLILLNHRTLVGIITLSLNSAAYQAEYLRGSYMSIGTGQLMAAQSLGMSKFVGIRHVILPQALRRVIPSWSNEAAYLPKYTIVVYFIGVEELFAEAHWIVAKTFFSLTTYIVIAVIFLVLISLISKLLDIIHKHTGIPGL</sequence>
<dbReference type="GO" id="GO:0006865">
    <property type="term" value="P:amino acid transport"/>
    <property type="evidence" value="ECO:0007669"/>
    <property type="project" value="UniProtKB-KW"/>
</dbReference>
<dbReference type="InterPro" id="IPR000515">
    <property type="entry name" value="MetI-like"/>
</dbReference>
<evidence type="ECO:0000313" key="10">
    <source>
        <dbReference type="EMBL" id="GAI59548.1"/>
    </source>
</evidence>
<feature type="transmembrane region" description="Helical" evidence="8">
    <location>
        <begin position="31"/>
        <end position="51"/>
    </location>
</feature>
<keyword evidence="3" id="KW-1003">Cell membrane</keyword>
<comment type="subcellular location">
    <subcellularLocation>
        <location evidence="1">Cell membrane</location>
        <topology evidence="1">Multi-pass membrane protein</topology>
    </subcellularLocation>
</comment>
<dbReference type="InterPro" id="IPR043429">
    <property type="entry name" value="ArtM/GltK/GlnP/TcyL/YhdX-like"/>
</dbReference>
<dbReference type="Pfam" id="PF00528">
    <property type="entry name" value="BPD_transp_1"/>
    <property type="match status" value="1"/>
</dbReference>
<dbReference type="InterPro" id="IPR035906">
    <property type="entry name" value="MetI-like_sf"/>
</dbReference>
<keyword evidence="4 8" id="KW-0812">Transmembrane</keyword>
<evidence type="ECO:0000256" key="1">
    <source>
        <dbReference type="ARBA" id="ARBA00004651"/>
    </source>
</evidence>
<dbReference type="PANTHER" id="PTHR30614">
    <property type="entry name" value="MEMBRANE COMPONENT OF AMINO ACID ABC TRANSPORTER"/>
    <property type="match status" value="1"/>
</dbReference>
<dbReference type="EMBL" id="BARW01001393">
    <property type="protein sequence ID" value="GAI59548.1"/>
    <property type="molecule type" value="Genomic_DNA"/>
</dbReference>
<keyword evidence="5" id="KW-0029">Amino-acid transport</keyword>
<organism evidence="10">
    <name type="scientific">marine sediment metagenome</name>
    <dbReference type="NCBI Taxonomy" id="412755"/>
    <lineage>
        <taxon>unclassified sequences</taxon>
        <taxon>metagenomes</taxon>
        <taxon>ecological metagenomes</taxon>
    </lineage>
</organism>
<dbReference type="InterPro" id="IPR010065">
    <property type="entry name" value="AA_ABC_transptr_permease_3TM"/>
</dbReference>
<dbReference type="Gene3D" id="1.10.3720.10">
    <property type="entry name" value="MetI-like"/>
    <property type="match status" value="1"/>
</dbReference>
<name>X1PUP9_9ZZZZ</name>
<evidence type="ECO:0000256" key="2">
    <source>
        <dbReference type="ARBA" id="ARBA00022448"/>
    </source>
</evidence>
<evidence type="ECO:0000256" key="8">
    <source>
        <dbReference type="SAM" id="Phobius"/>
    </source>
</evidence>
<dbReference type="GO" id="GO:0043190">
    <property type="term" value="C:ATP-binding cassette (ABC) transporter complex"/>
    <property type="evidence" value="ECO:0007669"/>
    <property type="project" value="InterPro"/>
</dbReference>
<evidence type="ECO:0000256" key="7">
    <source>
        <dbReference type="ARBA" id="ARBA00023136"/>
    </source>
</evidence>
<feature type="transmembrane region" description="Helical" evidence="8">
    <location>
        <begin position="58"/>
        <end position="85"/>
    </location>
</feature>
<feature type="transmembrane region" description="Helical" evidence="8">
    <location>
        <begin position="213"/>
        <end position="233"/>
    </location>
</feature>
<evidence type="ECO:0000256" key="4">
    <source>
        <dbReference type="ARBA" id="ARBA00022692"/>
    </source>
</evidence>
<feature type="domain" description="ABC transmembrane type-1" evidence="9">
    <location>
        <begin position="27"/>
        <end position="234"/>
    </location>
</feature>
<dbReference type="NCBIfam" id="TIGR01726">
    <property type="entry name" value="HEQRo_perm_3TM"/>
    <property type="match status" value="1"/>
</dbReference>
<dbReference type="SUPFAM" id="SSF161098">
    <property type="entry name" value="MetI-like"/>
    <property type="match status" value="1"/>
</dbReference>
<comment type="caution">
    <text evidence="10">The sequence shown here is derived from an EMBL/GenBank/DDBJ whole genome shotgun (WGS) entry which is preliminary data.</text>
</comment>
<evidence type="ECO:0000256" key="6">
    <source>
        <dbReference type="ARBA" id="ARBA00022989"/>
    </source>
</evidence>
<evidence type="ECO:0000259" key="9">
    <source>
        <dbReference type="PROSITE" id="PS50928"/>
    </source>
</evidence>
<reference evidence="10" key="1">
    <citation type="journal article" date="2014" name="Front. Microbiol.">
        <title>High frequency of phylogenetically diverse reductive dehalogenase-homologous genes in deep subseafloor sedimentary metagenomes.</title>
        <authorList>
            <person name="Kawai M."/>
            <person name="Futagami T."/>
            <person name="Toyoda A."/>
            <person name="Takaki Y."/>
            <person name="Nishi S."/>
            <person name="Hori S."/>
            <person name="Arai W."/>
            <person name="Tsubouchi T."/>
            <person name="Morono Y."/>
            <person name="Uchiyama I."/>
            <person name="Ito T."/>
            <person name="Fujiyama A."/>
            <person name="Inagaki F."/>
            <person name="Takami H."/>
        </authorList>
    </citation>
    <scope>NUCLEOTIDE SEQUENCE</scope>
    <source>
        <strain evidence="10">Expedition CK06-06</strain>
    </source>
</reference>
<dbReference type="AlphaFoldDB" id="X1PUP9"/>
<gene>
    <name evidence="10" type="ORF">S12H4_04496</name>
</gene>
<keyword evidence="2" id="KW-0813">Transport</keyword>